<proteinExistence type="predicted"/>
<sequence length="68" mass="7041">MEHRSENAHGTLWKVNRELSQIVPAALSVATGGVVMGATFFGMPGAVVGAIVGAALGTTAVYRRNEQS</sequence>
<protein>
    <submittedName>
        <fullName evidence="1">Uncharacterized protein</fullName>
    </submittedName>
</protein>
<dbReference type="EMBL" id="CADCUW010000168">
    <property type="protein sequence ID" value="CAA9402984.1"/>
    <property type="molecule type" value="Genomic_DNA"/>
</dbReference>
<organism evidence="1">
    <name type="scientific">uncultured Rubrobacteraceae bacterium</name>
    <dbReference type="NCBI Taxonomy" id="349277"/>
    <lineage>
        <taxon>Bacteria</taxon>
        <taxon>Bacillati</taxon>
        <taxon>Actinomycetota</taxon>
        <taxon>Rubrobacteria</taxon>
        <taxon>Rubrobacterales</taxon>
        <taxon>Rubrobacteraceae</taxon>
        <taxon>environmental samples</taxon>
    </lineage>
</organism>
<reference evidence="1" key="1">
    <citation type="submission" date="2020-02" db="EMBL/GenBank/DDBJ databases">
        <authorList>
            <person name="Meier V. D."/>
        </authorList>
    </citation>
    <scope>NUCLEOTIDE SEQUENCE</scope>
    <source>
        <strain evidence="1">AVDCRST_MAG01</strain>
    </source>
</reference>
<dbReference type="AlphaFoldDB" id="A0A6J4P167"/>
<evidence type="ECO:0000313" key="1">
    <source>
        <dbReference type="EMBL" id="CAA9402984.1"/>
    </source>
</evidence>
<name>A0A6J4P167_9ACTN</name>
<gene>
    <name evidence="1" type="ORF">AVDCRST_MAG01-01-1151</name>
</gene>
<accession>A0A6J4P167</accession>